<accession>A0A9D7SZ43</accession>
<dbReference type="SUPFAM" id="SSF53335">
    <property type="entry name" value="S-adenosyl-L-methionine-dependent methyltransferases"/>
    <property type="match status" value="1"/>
</dbReference>
<dbReference type="PANTHER" id="PTHR34203:SF15">
    <property type="entry name" value="SLL1173 PROTEIN"/>
    <property type="match status" value="1"/>
</dbReference>
<evidence type="ECO:0000313" key="2">
    <source>
        <dbReference type="EMBL" id="MBK9983464.1"/>
    </source>
</evidence>
<dbReference type="Gene3D" id="3.40.50.150">
    <property type="entry name" value="Vaccinia Virus protein VP39"/>
    <property type="match status" value="1"/>
</dbReference>
<evidence type="ECO:0000259" key="1">
    <source>
        <dbReference type="Pfam" id="PF05050"/>
    </source>
</evidence>
<dbReference type="InterPro" id="IPR029063">
    <property type="entry name" value="SAM-dependent_MTases_sf"/>
</dbReference>
<organism evidence="2 3">
    <name type="scientific">Candidatus Opimibacter skivensis</name>
    <dbReference type="NCBI Taxonomy" id="2982028"/>
    <lineage>
        <taxon>Bacteria</taxon>
        <taxon>Pseudomonadati</taxon>
        <taxon>Bacteroidota</taxon>
        <taxon>Saprospiria</taxon>
        <taxon>Saprospirales</taxon>
        <taxon>Saprospiraceae</taxon>
        <taxon>Candidatus Opimibacter</taxon>
    </lineage>
</organism>
<keyword evidence="2" id="KW-0808">Transferase</keyword>
<proteinExistence type="predicted"/>
<protein>
    <submittedName>
        <fullName evidence="2">FkbM family methyltransferase</fullName>
    </submittedName>
</protein>
<gene>
    <name evidence="2" type="ORF">IPP15_13945</name>
</gene>
<reference evidence="2 3" key="1">
    <citation type="submission" date="2020-10" db="EMBL/GenBank/DDBJ databases">
        <title>Connecting structure to function with the recovery of over 1000 high-quality activated sludge metagenome-assembled genomes encoding full-length rRNA genes using long-read sequencing.</title>
        <authorList>
            <person name="Singleton C.M."/>
            <person name="Petriglieri F."/>
            <person name="Kristensen J.M."/>
            <person name="Kirkegaard R.H."/>
            <person name="Michaelsen T.Y."/>
            <person name="Andersen M.H."/>
            <person name="Karst S.M."/>
            <person name="Dueholm M.S."/>
            <person name="Nielsen P.H."/>
            <person name="Albertsen M."/>
        </authorList>
    </citation>
    <scope>NUCLEOTIDE SEQUENCE [LARGE SCALE GENOMIC DNA]</scope>
    <source>
        <strain evidence="2">Ribe_18-Q3-R11-54_MAXAC.273</strain>
    </source>
</reference>
<dbReference type="InterPro" id="IPR006342">
    <property type="entry name" value="FkbM_mtfrase"/>
</dbReference>
<dbReference type="EMBL" id="JADKGY010000020">
    <property type="protein sequence ID" value="MBK9983464.1"/>
    <property type="molecule type" value="Genomic_DNA"/>
</dbReference>
<dbReference type="PANTHER" id="PTHR34203">
    <property type="entry name" value="METHYLTRANSFERASE, FKBM FAMILY PROTEIN"/>
    <property type="match status" value="1"/>
</dbReference>
<dbReference type="GO" id="GO:0032259">
    <property type="term" value="P:methylation"/>
    <property type="evidence" value="ECO:0007669"/>
    <property type="project" value="UniProtKB-KW"/>
</dbReference>
<dbReference type="GO" id="GO:0008168">
    <property type="term" value="F:methyltransferase activity"/>
    <property type="evidence" value="ECO:0007669"/>
    <property type="project" value="UniProtKB-KW"/>
</dbReference>
<dbReference type="Pfam" id="PF05050">
    <property type="entry name" value="Methyltransf_21"/>
    <property type="match status" value="1"/>
</dbReference>
<dbReference type="Proteomes" id="UP000808337">
    <property type="component" value="Unassembled WGS sequence"/>
</dbReference>
<keyword evidence="2" id="KW-0489">Methyltransferase</keyword>
<comment type="caution">
    <text evidence="2">The sequence shown here is derived from an EMBL/GenBank/DDBJ whole genome shotgun (WGS) entry which is preliminary data.</text>
</comment>
<sequence length="293" mass="33165">MSVLPVLKFITNHPLNRNHKFRAIWRFVKWQINVRLNPYPIIYPFTEKAKLAIQRGMTGATGNLYCGLHEFDSMSFLLHFLREGDGFGDIGANVGSFTMLASAHCGATSICVEPVPTTYAGLVRNIYVNQINDKVTSYNVAMGSQEGFIDFTNSLDTMNHVAKQEGPGTFKVKVETLDGILQKRQVPNLLKIDVEGFETEVVRGASWTLQQNELKAIIIELPGVGARYGYDESKIHDTFIQAGFGAYEYFPWERRLMGIEKFGGYNTIYIRDIDFVKDRLITAPKFKVLNFEI</sequence>
<evidence type="ECO:0000313" key="3">
    <source>
        <dbReference type="Proteomes" id="UP000808337"/>
    </source>
</evidence>
<dbReference type="AlphaFoldDB" id="A0A9D7SZ43"/>
<name>A0A9D7SZ43_9BACT</name>
<dbReference type="NCBIfam" id="TIGR01444">
    <property type="entry name" value="fkbM_fam"/>
    <property type="match status" value="1"/>
</dbReference>
<dbReference type="InterPro" id="IPR052514">
    <property type="entry name" value="SAM-dependent_MTase"/>
</dbReference>
<feature type="domain" description="Methyltransferase FkbM" evidence="1">
    <location>
        <begin position="89"/>
        <end position="221"/>
    </location>
</feature>